<feature type="transmembrane region" description="Helical" evidence="7">
    <location>
        <begin position="457"/>
        <end position="481"/>
    </location>
</feature>
<name>A0A1A9V6U0_GLOAU</name>
<proteinExistence type="predicted"/>
<comment type="subunit">
    <text evidence="1">Self-associates forming complexes of several hundred monomers.</text>
</comment>
<dbReference type="Gene3D" id="1.10.10.60">
    <property type="entry name" value="Homeodomain-like"/>
    <property type="match status" value="1"/>
</dbReference>
<evidence type="ECO:0000313" key="9">
    <source>
        <dbReference type="EnsemblMetazoa" id="GAUT027787-PA"/>
    </source>
</evidence>
<dbReference type="PANTHER" id="PTHR21411:SF0">
    <property type="entry name" value="REGULATORY PROTEIN ZESTE"/>
    <property type="match status" value="1"/>
</dbReference>
<organism evidence="9 10">
    <name type="scientific">Glossina austeni</name>
    <name type="common">Savannah tsetse fly</name>
    <dbReference type="NCBI Taxonomy" id="7395"/>
    <lineage>
        <taxon>Eukaryota</taxon>
        <taxon>Metazoa</taxon>
        <taxon>Ecdysozoa</taxon>
        <taxon>Arthropoda</taxon>
        <taxon>Hexapoda</taxon>
        <taxon>Insecta</taxon>
        <taxon>Pterygota</taxon>
        <taxon>Neoptera</taxon>
        <taxon>Endopterygota</taxon>
        <taxon>Diptera</taxon>
        <taxon>Brachycera</taxon>
        <taxon>Muscomorpha</taxon>
        <taxon>Hippoboscoidea</taxon>
        <taxon>Glossinidae</taxon>
        <taxon>Glossina</taxon>
    </lineage>
</organism>
<evidence type="ECO:0000256" key="5">
    <source>
        <dbReference type="ARBA" id="ARBA00023163"/>
    </source>
</evidence>
<evidence type="ECO:0000256" key="7">
    <source>
        <dbReference type="SAM" id="Phobius"/>
    </source>
</evidence>
<evidence type="ECO:0000313" key="10">
    <source>
        <dbReference type="Proteomes" id="UP000078200"/>
    </source>
</evidence>
<comment type="function">
    <text evidence="6">Involved in transvection phenomena (= synapsis-dependent gene expression), where the synaptic pairing of chromosomes carrying genes with which zeste interacts influences the expression of these genes. Zeste binds to DNA and stimulates transcription from a nearby promoter.</text>
</comment>
<keyword evidence="7" id="KW-0812">Transmembrane</keyword>
<dbReference type="VEuPathDB" id="VectorBase:GAUT027787"/>
<keyword evidence="3" id="KW-0805">Transcription regulation</keyword>
<dbReference type="Proteomes" id="UP000078200">
    <property type="component" value="Unassembled WGS sequence"/>
</dbReference>
<dbReference type="Pfam" id="PF13873">
    <property type="entry name" value="Myb_DNA-bind_5"/>
    <property type="match status" value="1"/>
</dbReference>
<protein>
    <recommendedName>
        <fullName evidence="2">Regulatory protein zeste</fullName>
    </recommendedName>
</protein>
<dbReference type="PANTHER" id="PTHR21411">
    <property type="entry name" value="APONTIC"/>
    <property type="match status" value="1"/>
</dbReference>
<dbReference type="InterPro" id="IPR028002">
    <property type="entry name" value="Myb_DNA-bind_5"/>
</dbReference>
<keyword evidence="4" id="KW-0238">DNA-binding</keyword>
<evidence type="ECO:0000256" key="3">
    <source>
        <dbReference type="ARBA" id="ARBA00023015"/>
    </source>
</evidence>
<dbReference type="AlphaFoldDB" id="A0A1A9V6U0"/>
<keyword evidence="7" id="KW-0472">Membrane</keyword>
<dbReference type="PROSITE" id="PS50090">
    <property type="entry name" value="MYB_LIKE"/>
    <property type="match status" value="1"/>
</dbReference>
<evidence type="ECO:0000256" key="2">
    <source>
        <dbReference type="ARBA" id="ARBA00016807"/>
    </source>
</evidence>
<evidence type="ECO:0000256" key="1">
    <source>
        <dbReference type="ARBA" id="ARBA00011764"/>
    </source>
</evidence>
<dbReference type="EnsemblMetazoa" id="GAUT027787-RA">
    <property type="protein sequence ID" value="GAUT027787-PA"/>
    <property type="gene ID" value="GAUT027787"/>
</dbReference>
<keyword evidence="5" id="KW-0804">Transcription</keyword>
<dbReference type="GO" id="GO:0003677">
    <property type="term" value="F:DNA binding"/>
    <property type="evidence" value="ECO:0007669"/>
    <property type="project" value="UniProtKB-KW"/>
</dbReference>
<evidence type="ECO:0000256" key="6">
    <source>
        <dbReference type="ARBA" id="ARBA00025466"/>
    </source>
</evidence>
<feature type="transmembrane region" description="Helical" evidence="7">
    <location>
        <begin position="493"/>
        <end position="516"/>
    </location>
</feature>
<evidence type="ECO:0000259" key="8">
    <source>
        <dbReference type="PROSITE" id="PS50090"/>
    </source>
</evidence>
<keyword evidence="10" id="KW-1185">Reference proteome</keyword>
<evidence type="ECO:0000256" key="4">
    <source>
        <dbReference type="ARBA" id="ARBA00023125"/>
    </source>
</evidence>
<feature type="domain" description="Myb-like" evidence="8">
    <location>
        <begin position="18"/>
        <end position="89"/>
    </location>
</feature>
<accession>A0A1A9V6U0</accession>
<reference evidence="9" key="1">
    <citation type="submission" date="2020-05" db="UniProtKB">
        <authorList>
            <consortium name="EnsemblMetazoa"/>
        </authorList>
    </citation>
    <scope>IDENTIFICATION</scope>
    <source>
        <strain evidence="9">TTRI</strain>
    </source>
</reference>
<sequence length="521" mass="57572">MWLSSLLLAYSLPKIAKEKRERQPNWTEPEKQLLLSLTRMHQSILENKSSDTMTIKRKSDAWDEIAQNMKAVGYNRSKERLKQQLGRIRAAEAKKIKEAMEKGLAPGCNIPAITNGNFPVNNRVDTSVRACAENRLETIFDKTAILPTPLQEELHIKAEKSPSLDEYDGECLMQEHPTPTSTSVSNTVSVTSVSKSYESSVMQVMLHNLESLSEMMETGDMNNSSHNSSLPSVANATLDSNVTKAFTATAATIDSATTTTEKTVHLQQNQHEMRFHANNVRPTTTGRQRRPRRLHFYRIAVERERLRTLKLQQKRDVLVERERLRSLKLQQKRDRVLFRKDVQIQNLKLQILRNLTTQNRDNNHNGACNLALGKRVTRTFCMRAKGSELSSAINDDTNSAASTFEAASLSVMPSIGAVVVTSCTLSLESNAVVVSEDGFSSSLIVVPDVTVSDVVNISAVAVVVVVVMVVVVVVVGALVVASVRDCFSVVSGMLVPLEGLDFAVVVVISGTIVDIISMPKS</sequence>
<keyword evidence="7" id="KW-1133">Transmembrane helix</keyword>
<dbReference type="InterPro" id="IPR001005">
    <property type="entry name" value="SANT/Myb"/>
</dbReference>